<evidence type="ECO:0000313" key="3">
    <source>
        <dbReference type="EMBL" id="MCT2589060.1"/>
    </source>
</evidence>
<organism evidence="3 4">
    <name type="scientific">Streptomyces gossypii</name>
    <dbReference type="NCBI Taxonomy" id="2883101"/>
    <lineage>
        <taxon>Bacteria</taxon>
        <taxon>Bacillati</taxon>
        <taxon>Actinomycetota</taxon>
        <taxon>Actinomycetes</taxon>
        <taxon>Kitasatosporales</taxon>
        <taxon>Streptomycetaceae</taxon>
        <taxon>Streptomyces</taxon>
    </lineage>
</organism>
<evidence type="ECO:0000256" key="1">
    <source>
        <dbReference type="SAM" id="MobiDB-lite"/>
    </source>
</evidence>
<dbReference type="EMBL" id="JAJAGO010000002">
    <property type="protein sequence ID" value="MCT2589060.1"/>
    <property type="molecule type" value="Genomic_DNA"/>
</dbReference>
<keyword evidence="2" id="KW-0472">Membrane</keyword>
<sequence>MASTPAEPGRTLAQSERGRGPGQAFGDAGEAGEVDPVPGSTGQILPVLPLGAGLASLGLGLAFLALRLRRS</sequence>
<evidence type="ECO:0008006" key="5">
    <source>
        <dbReference type="Google" id="ProtNLM"/>
    </source>
</evidence>
<name>A0ABT2JNW2_9ACTN</name>
<evidence type="ECO:0000313" key="4">
    <source>
        <dbReference type="Proteomes" id="UP001156389"/>
    </source>
</evidence>
<comment type="caution">
    <text evidence="3">The sequence shown here is derived from an EMBL/GenBank/DDBJ whole genome shotgun (WGS) entry which is preliminary data.</text>
</comment>
<reference evidence="3 4" key="1">
    <citation type="submission" date="2021-10" db="EMBL/GenBank/DDBJ databases">
        <title>Streptomyces gossypii sp. nov., isolated from soil collected from cotton field.</title>
        <authorList>
            <person name="Ge X."/>
            <person name="Chen X."/>
            <person name="Liu W."/>
        </authorList>
    </citation>
    <scope>NUCLEOTIDE SEQUENCE [LARGE SCALE GENOMIC DNA]</scope>
    <source>
        <strain evidence="3 4">N2-109</strain>
    </source>
</reference>
<gene>
    <name evidence="3" type="ORF">LHJ74_03760</name>
</gene>
<keyword evidence="2" id="KW-0812">Transmembrane</keyword>
<keyword evidence="4" id="KW-1185">Reference proteome</keyword>
<dbReference type="Proteomes" id="UP001156389">
    <property type="component" value="Unassembled WGS sequence"/>
</dbReference>
<feature type="region of interest" description="Disordered" evidence="1">
    <location>
        <begin position="1"/>
        <end position="42"/>
    </location>
</feature>
<proteinExistence type="predicted"/>
<feature type="transmembrane region" description="Helical" evidence="2">
    <location>
        <begin position="44"/>
        <end position="66"/>
    </location>
</feature>
<accession>A0ABT2JNW2</accession>
<keyword evidence="2" id="KW-1133">Transmembrane helix</keyword>
<evidence type="ECO:0000256" key="2">
    <source>
        <dbReference type="SAM" id="Phobius"/>
    </source>
</evidence>
<protein>
    <recommendedName>
        <fullName evidence="5">Gram-positive cocci surface proteins LPxTG domain-containing protein</fullName>
    </recommendedName>
</protein>
<dbReference type="RefSeq" id="WP_260216049.1">
    <property type="nucleotide sequence ID" value="NZ_JAJAGO010000002.1"/>
</dbReference>